<protein>
    <submittedName>
        <fullName evidence="1">Uncharacterized protein</fullName>
    </submittedName>
</protein>
<evidence type="ECO:0000313" key="2">
    <source>
        <dbReference type="Proteomes" id="UP000076532"/>
    </source>
</evidence>
<proteinExistence type="predicted"/>
<organism evidence="1 2">
    <name type="scientific">Athelia psychrophila</name>
    <dbReference type="NCBI Taxonomy" id="1759441"/>
    <lineage>
        <taxon>Eukaryota</taxon>
        <taxon>Fungi</taxon>
        <taxon>Dikarya</taxon>
        <taxon>Basidiomycota</taxon>
        <taxon>Agaricomycotina</taxon>
        <taxon>Agaricomycetes</taxon>
        <taxon>Agaricomycetidae</taxon>
        <taxon>Atheliales</taxon>
        <taxon>Atheliaceae</taxon>
        <taxon>Athelia</taxon>
    </lineage>
</organism>
<sequence>MKILASNNLETLDTIRMPHVMLKKEDLFTILGHRRGNQRVKEFEFYLWDHESIDMCIQHCDPASLAPNLAVLRWTTQQNKDITRSKIKDLVKALGHCQGSLRARQISKIEWRVRCMWSVTGQETF</sequence>
<dbReference type="Proteomes" id="UP000076532">
    <property type="component" value="Unassembled WGS sequence"/>
</dbReference>
<name>A0A166G1G8_9AGAM</name>
<dbReference type="OrthoDB" id="10463152at2759"/>
<feature type="non-terminal residue" evidence="1">
    <location>
        <position position="125"/>
    </location>
</feature>
<dbReference type="EMBL" id="KV417583">
    <property type="protein sequence ID" value="KZP17372.1"/>
    <property type="molecule type" value="Genomic_DNA"/>
</dbReference>
<accession>A0A166G1G8</accession>
<dbReference type="AlphaFoldDB" id="A0A166G1G8"/>
<gene>
    <name evidence="1" type="ORF">FIBSPDRAFT_865041</name>
</gene>
<keyword evidence="2" id="KW-1185">Reference proteome</keyword>
<reference evidence="1 2" key="1">
    <citation type="journal article" date="2016" name="Mol. Biol. Evol.">
        <title>Comparative Genomics of Early-Diverging Mushroom-Forming Fungi Provides Insights into the Origins of Lignocellulose Decay Capabilities.</title>
        <authorList>
            <person name="Nagy L.G."/>
            <person name="Riley R."/>
            <person name="Tritt A."/>
            <person name="Adam C."/>
            <person name="Daum C."/>
            <person name="Floudas D."/>
            <person name="Sun H."/>
            <person name="Yadav J.S."/>
            <person name="Pangilinan J."/>
            <person name="Larsson K.H."/>
            <person name="Matsuura K."/>
            <person name="Barry K."/>
            <person name="Labutti K."/>
            <person name="Kuo R."/>
            <person name="Ohm R.A."/>
            <person name="Bhattacharya S.S."/>
            <person name="Shirouzu T."/>
            <person name="Yoshinaga Y."/>
            <person name="Martin F.M."/>
            <person name="Grigoriev I.V."/>
            <person name="Hibbett D.S."/>
        </authorList>
    </citation>
    <scope>NUCLEOTIDE SEQUENCE [LARGE SCALE GENOMIC DNA]</scope>
    <source>
        <strain evidence="1 2">CBS 109695</strain>
    </source>
</reference>
<evidence type="ECO:0000313" key="1">
    <source>
        <dbReference type="EMBL" id="KZP17372.1"/>
    </source>
</evidence>